<dbReference type="InterPro" id="IPR014922">
    <property type="entry name" value="YdhG-like"/>
</dbReference>
<keyword evidence="3" id="KW-1185">Reference proteome</keyword>
<name>A0A517ZQX0_9PLAN</name>
<evidence type="ECO:0000313" key="3">
    <source>
        <dbReference type="Proteomes" id="UP000319383"/>
    </source>
</evidence>
<protein>
    <recommendedName>
        <fullName evidence="1">YdhG-like domain-containing protein</fullName>
    </recommendedName>
</protein>
<organism evidence="2 3">
    <name type="scientific">Symmachiella dynata</name>
    <dbReference type="NCBI Taxonomy" id="2527995"/>
    <lineage>
        <taxon>Bacteria</taxon>
        <taxon>Pseudomonadati</taxon>
        <taxon>Planctomycetota</taxon>
        <taxon>Planctomycetia</taxon>
        <taxon>Planctomycetales</taxon>
        <taxon>Planctomycetaceae</taxon>
        <taxon>Symmachiella</taxon>
    </lineage>
</organism>
<evidence type="ECO:0000313" key="2">
    <source>
        <dbReference type="EMBL" id="QDU44884.1"/>
    </source>
</evidence>
<evidence type="ECO:0000259" key="1">
    <source>
        <dbReference type="Pfam" id="PF08818"/>
    </source>
</evidence>
<dbReference type="KEGG" id="sdyn:Mal52_33700"/>
<dbReference type="AlphaFoldDB" id="A0A517ZQX0"/>
<dbReference type="Proteomes" id="UP000319383">
    <property type="component" value="Chromosome"/>
</dbReference>
<dbReference type="EMBL" id="CP036276">
    <property type="protein sequence ID" value="QDU44884.1"/>
    <property type="molecule type" value="Genomic_DNA"/>
</dbReference>
<reference evidence="2 3" key="1">
    <citation type="submission" date="2019-02" db="EMBL/GenBank/DDBJ databases">
        <title>Deep-cultivation of Planctomycetes and their phenomic and genomic characterization uncovers novel biology.</title>
        <authorList>
            <person name="Wiegand S."/>
            <person name="Jogler M."/>
            <person name="Boedeker C."/>
            <person name="Pinto D."/>
            <person name="Vollmers J."/>
            <person name="Rivas-Marin E."/>
            <person name="Kohn T."/>
            <person name="Peeters S.H."/>
            <person name="Heuer A."/>
            <person name="Rast P."/>
            <person name="Oberbeckmann S."/>
            <person name="Bunk B."/>
            <person name="Jeske O."/>
            <person name="Meyerdierks A."/>
            <person name="Storesund J.E."/>
            <person name="Kallscheuer N."/>
            <person name="Luecker S."/>
            <person name="Lage O.M."/>
            <person name="Pohl T."/>
            <person name="Merkel B.J."/>
            <person name="Hornburger P."/>
            <person name="Mueller R.-W."/>
            <person name="Bruemmer F."/>
            <person name="Labrenz M."/>
            <person name="Spormann A.M."/>
            <person name="Op den Camp H."/>
            <person name="Overmann J."/>
            <person name="Amann R."/>
            <person name="Jetten M.S.M."/>
            <person name="Mascher T."/>
            <person name="Medema M.H."/>
            <person name="Devos D.P."/>
            <person name="Kaster A.-K."/>
            <person name="Ovreas L."/>
            <person name="Rohde M."/>
            <person name="Galperin M.Y."/>
            <person name="Jogler C."/>
        </authorList>
    </citation>
    <scope>NUCLEOTIDE SEQUENCE [LARGE SCALE GENOMIC DNA]</scope>
    <source>
        <strain evidence="2 3">Mal52</strain>
    </source>
</reference>
<gene>
    <name evidence="2" type="ORF">Mal52_33700</name>
</gene>
<proteinExistence type="predicted"/>
<dbReference type="Pfam" id="PF08818">
    <property type="entry name" value="DUF1801"/>
    <property type="match status" value="1"/>
</dbReference>
<accession>A0A517ZQX0</accession>
<feature type="domain" description="YdhG-like" evidence="1">
    <location>
        <begin position="1"/>
        <end position="93"/>
    </location>
</feature>
<sequence>MQYGMIGYFVPHSLYPAGYHCNPQEPLPFASLASQKNYMSLYLMCTYSDPGQETWFREAWAKTGKKLNMGKSCVRFKKLEDLPLKVIGQAIKRVSVKKFISYYESATQGTNTSRRRKC</sequence>